<dbReference type="PANTHER" id="PTHR34189:SF10">
    <property type="entry name" value="TRANSMEMBRANE PROTEIN"/>
    <property type="match status" value="1"/>
</dbReference>
<accession>A0AA88A2W6</accession>
<dbReference type="AlphaFoldDB" id="A0AA88A2W6"/>
<dbReference type="PANTHER" id="PTHR34189">
    <property type="entry name" value="TRANSMEMBRANE PROTEIN"/>
    <property type="match status" value="1"/>
</dbReference>
<evidence type="ECO:0000256" key="1">
    <source>
        <dbReference type="SAM" id="MobiDB-lite"/>
    </source>
</evidence>
<evidence type="ECO:0000313" key="4">
    <source>
        <dbReference type="Proteomes" id="UP001187192"/>
    </source>
</evidence>
<keyword evidence="2" id="KW-0812">Transmembrane</keyword>
<sequence length="83" mass="8976">MHRSSSTSRASDELYVSFSPASVVSSPMKSVNPDGLPLSDPNSEATKKEVGMHKSGENVIHLIPLILLLCGFILWIFSHPGKV</sequence>
<feature type="transmembrane region" description="Helical" evidence="2">
    <location>
        <begin position="58"/>
        <end position="77"/>
    </location>
</feature>
<keyword evidence="2" id="KW-1133">Transmembrane helix</keyword>
<evidence type="ECO:0000256" key="2">
    <source>
        <dbReference type="SAM" id="Phobius"/>
    </source>
</evidence>
<evidence type="ECO:0000313" key="3">
    <source>
        <dbReference type="EMBL" id="GMN44764.1"/>
    </source>
</evidence>
<gene>
    <name evidence="3" type="ORF">TIFTF001_013971</name>
</gene>
<organism evidence="3 4">
    <name type="scientific">Ficus carica</name>
    <name type="common">Common fig</name>
    <dbReference type="NCBI Taxonomy" id="3494"/>
    <lineage>
        <taxon>Eukaryota</taxon>
        <taxon>Viridiplantae</taxon>
        <taxon>Streptophyta</taxon>
        <taxon>Embryophyta</taxon>
        <taxon>Tracheophyta</taxon>
        <taxon>Spermatophyta</taxon>
        <taxon>Magnoliopsida</taxon>
        <taxon>eudicotyledons</taxon>
        <taxon>Gunneridae</taxon>
        <taxon>Pentapetalae</taxon>
        <taxon>rosids</taxon>
        <taxon>fabids</taxon>
        <taxon>Rosales</taxon>
        <taxon>Moraceae</taxon>
        <taxon>Ficeae</taxon>
        <taxon>Ficus</taxon>
    </lineage>
</organism>
<keyword evidence="2" id="KW-0472">Membrane</keyword>
<dbReference type="EMBL" id="BTGU01000019">
    <property type="protein sequence ID" value="GMN44764.1"/>
    <property type="molecule type" value="Genomic_DNA"/>
</dbReference>
<proteinExistence type="predicted"/>
<name>A0AA88A2W6_FICCA</name>
<reference evidence="3" key="1">
    <citation type="submission" date="2023-07" db="EMBL/GenBank/DDBJ databases">
        <title>draft genome sequence of fig (Ficus carica).</title>
        <authorList>
            <person name="Takahashi T."/>
            <person name="Nishimura K."/>
        </authorList>
    </citation>
    <scope>NUCLEOTIDE SEQUENCE</scope>
</reference>
<feature type="region of interest" description="Disordered" evidence="1">
    <location>
        <begin position="24"/>
        <end position="51"/>
    </location>
</feature>
<keyword evidence="4" id="KW-1185">Reference proteome</keyword>
<dbReference type="Proteomes" id="UP001187192">
    <property type="component" value="Unassembled WGS sequence"/>
</dbReference>
<protein>
    <submittedName>
        <fullName evidence="3">Uncharacterized protein</fullName>
    </submittedName>
</protein>
<comment type="caution">
    <text evidence="3">The sequence shown here is derived from an EMBL/GenBank/DDBJ whole genome shotgun (WGS) entry which is preliminary data.</text>
</comment>